<keyword evidence="3 12" id="KW-0479">Metal-binding</keyword>
<dbReference type="GO" id="GO:0003677">
    <property type="term" value="F:DNA binding"/>
    <property type="evidence" value="ECO:0007669"/>
    <property type="project" value="UniProtKB-KW"/>
</dbReference>
<feature type="binding site" evidence="12">
    <location>
        <position position="10"/>
    </location>
    <ligand>
        <name>Zn(2+)</name>
        <dbReference type="ChEBI" id="CHEBI:29105"/>
    </ligand>
</feature>
<feature type="domain" description="C2H2-type" evidence="13">
    <location>
        <begin position="232"/>
        <end position="255"/>
    </location>
</feature>
<dbReference type="Pfam" id="PF13912">
    <property type="entry name" value="zf-C2H2_6"/>
    <property type="match status" value="1"/>
</dbReference>
<accession>A0A9N9R2Q2</accession>
<feature type="domain" description="ZAD" evidence="14">
    <location>
        <begin position="8"/>
        <end position="82"/>
    </location>
</feature>
<evidence type="ECO:0000256" key="4">
    <source>
        <dbReference type="ARBA" id="ARBA00022737"/>
    </source>
</evidence>
<dbReference type="SUPFAM" id="SSF57716">
    <property type="entry name" value="Glucocorticoid receptor-like (DNA-binding domain)"/>
    <property type="match status" value="1"/>
</dbReference>
<dbReference type="Gene3D" id="3.30.160.60">
    <property type="entry name" value="Classic Zinc Finger"/>
    <property type="match status" value="4"/>
</dbReference>
<dbReference type="Pfam" id="PF00096">
    <property type="entry name" value="zf-C2H2"/>
    <property type="match status" value="3"/>
</dbReference>
<reference evidence="15" key="1">
    <citation type="submission" date="2021-12" db="EMBL/GenBank/DDBJ databases">
        <authorList>
            <person name="King R."/>
        </authorList>
    </citation>
    <scope>NUCLEOTIDE SEQUENCE</scope>
</reference>
<name>A0A9N9R2Q2_9NEOP</name>
<dbReference type="Pfam" id="PF07776">
    <property type="entry name" value="zf-AD"/>
    <property type="match status" value="1"/>
</dbReference>
<feature type="binding site" evidence="12">
    <location>
        <position position="55"/>
    </location>
    <ligand>
        <name>Zn(2+)</name>
        <dbReference type="ChEBI" id="CHEBI:29105"/>
    </ligand>
</feature>
<keyword evidence="8" id="KW-0238">DNA-binding</keyword>
<evidence type="ECO:0000259" key="14">
    <source>
        <dbReference type="PROSITE" id="PS51915"/>
    </source>
</evidence>
<evidence type="ECO:0000256" key="1">
    <source>
        <dbReference type="ARBA" id="ARBA00004123"/>
    </source>
</evidence>
<keyword evidence="10" id="KW-0539">Nucleus</keyword>
<keyword evidence="9" id="KW-0804">Transcription</keyword>
<dbReference type="FunFam" id="3.30.160.60:FF:000446">
    <property type="entry name" value="Zinc finger protein"/>
    <property type="match status" value="1"/>
</dbReference>
<sequence length="426" mass="49665">MENKNIINLCRICLEEGASRLIFEAINNQDSIYSKISMCMKEKVEDIEGFPRNICKLCDETLDTLCNFINKYQESCKILENGLLILKNENIHLDHQYSDNEHSENLIEIDAIKTELNDFDDIDDNECLVDLIKPLQHKKAKTNVKKEIAKIKVNKEITIKKVKSNSINKTNKIATSLLEGEFNWTGDKWCLKIGKNSDNIQTRLKKRLRIPEKRKREVKLEIPKIKKPDPPKLCDLCGEVLINQDKLLKHKRKVHFKKPVKCPECPRVCASEQDLKRHRKRRHEKCKNYICSVCGHAFAFQGELTTHNKNVHNKHLIPKKVFACKHCNKTYKCGKSVLIHERSVHTGQRPAECSICGSRFFHEDYLKEHMRLHTGETPFKCPICGRGYAQRGNMKSHLRIHRLAEIDAETMSKMRPNYLKLLKDFR</sequence>
<feature type="domain" description="C2H2-type" evidence="13">
    <location>
        <begin position="379"/>
        <end position="401"/>
    </location>
</feature>
<evidence type="ECO:0000259" key="13">
    <source>
        <dbReference type="PROSITE" id="PS50157"/>
    </source>
</evidence>
<dbReference type="GO" id="GO:0005634">
    <property type="term" value="C:nucleus"/>
    <property type="evidence" value="ECO:0007669"/>
    <property type="project" value="UniProtKB-SubCell"/>
</dbReference>
<reference evidence="15" key="2">
    <citation type="submission" date="2022-10" db="EMBL/GenBank/DDBJ databases">
        <authorList>
            <consortium name="ENA_rothamsted_submissions"/>
            <consortium name="culmorum"/>
            <person name="King R."/>
        </authorList>
    </citation>
    <scope>NUCLEOTIDE SEQUENCE</scope>
</reference>
<evidence type="ECO:0000256" key="10">
    <source>
        <dbReference type="ARBA" id="ARBA00023242"/>
    </source>
</evidence>
<feature type="binding site" evidence="12">
    <location>
        <position position="58"/>
    </location>
    <ligand>
        <name>Zn(2+)</name>
        <dbReference type="ChEBI" id="CHEBI:29105"/>
    </ligand>
</feature>
<evidence type="ECO:0000256" key="11">
    <source>
        <dbReference type="PROSITE-ProRule" id="PRU00042"/>
    </source>
</evidence>
<dbReference type="SUPFAM" id="SSF57667">
    <property type="entry name" value="beta-beta-alpha zinc fingers"/>
    <property type="match status" value="3"/>
</dbReference>
<evidence type="ECO:0000256" key="2">
    <source>
        <dbReference type="ARBA" id="ARBA00006991"/>
    </source>
</evidence>
<dbReference type="OrthoDB" id="5305647at2759"/>
<dbReference type="PROSITE" id="PS50157">
    <property type="entry name" value="ZINC_FINGER_C2H2_2"/>
    <property type="match status" value="6"/>
</dbReference>
<comment type="similarity">
    <text evidence="2">Belongs to the krueppel C2H2-type zinc-finger protein family.</text>
</comment>
<evidence type="ECO:0000256" key="9">
    <source>
        <dbReference type="ARBA" id="ARBA00023163"/>
    </source>
</evidence>
<dbReference type="PROSITE" id="PS51915">
    <property type="entry name" value="ZAD"/>
    <property type="match status" value="1"/>
</dbReference>
<dbReference type="InterPro" id="IPR012934">
    <property type="entry name" value="Znf_AD"/>
</dbReference>
<dbReference type="InterPro" id="IPR013087">
    <property type="entry name" value="Znf_C2H2_type"/>
</dbReference>
<evidence type="ECO:0000256" key="12">
    <source>
        <dbReference type="PROSITE-ProRule" id="PRU01263"/>
    </source>
</evidence>
<evidence type="ECO:0000313" key="16">
    <source>
        <dbReference type="Proteomes" id="UP001153714"/>
    </source>
</evidence>
<evidence type="ECO:0000256" key="6">
    <source>
        <dbReference type="ARBA" id="ARBA00022833"/>
    </source>
</evidence>
<feature type="domain" description="C2H2-type" evidence="13">
    <location>
        <begin position="260"/>
        <end position="288"/>
    </location>
</feature>
<comment type="subcellular location">
    <subcellularLocation>
        <location evidence="1">Nucleus</location>
    </subcellularLocation>
</comment>
<dbReference type="AlphaFoldDB" id="A0A9N9R2Q2"/>
<dbReference type="PANTHER" id="PTHR24379:SF125">
    <property type="entry name" value="C2H2-TYPE DOMAIN-CONTAINING PROTEIN"/>
    <property type="match status" value="1"/>
</dbReference>
<gene>
    <name evidence="15" type="ORF">DIATSA_LOCUS6147</name>
</gene>
<dbReference type="Proteomes" id="UP001153714">
    <property type="component" value="Chromosome 19"/>
</dbReference>
<evidence type="ECO:0000256" key="7">
    <source>
        <dbReference type="ARBA" id="ARBA00023015"/>
    </source>
</evidence>
<evidence type="ECO:0000313" key="15">
    <source>
        <dbReference type="EMBL" id="CAG9788341.1"/>
    </source>
</evidence>
<keyword evidence="16" id="KW-1185">Reference proteome</keyword>
<proteinExistence type="inferred from homology"/>
<keyword evidence="6 12" id="KW-0862">Zinc</keyword>
<dbReference type="SMART" id="SM00355">
    <property type="entry name" value="ZnF_C2H2"/>
    <property type="match status" value="6"/>
</dbReference>
<dbReference type="InterPro" id="IPR036236">
    <property type="entry name" value="Znf_C2H2_sf"/>
</dbReference>
<dbReference type="PROSITE" id="PS00028">
    <property type="entry name" value="ZINC_FINGER_C2H2_1"/>
    <property type="match status" value="6"/>
</dbReference>
<keyword evidence="7" id="KW-0805">Transcription regulation</keyword>
<organism evidence="15 16">
    <name type="scientific">Diatraea saccharalis</name>
    <name type="common">sugarcane borer</name>
    <dbReference type="NCBI Taxonomy" id="40085"/>
    <lineage>
        <taxon>Eukaryota</taxon>
        <taxon>Metazoa</taxon>
        <taxon>Ecdysozoa</taxon>
        <taxon>Arthropoda</taxon>
        <taxon>Hexapoda</taxon>
        <taxon>Insecta</taxon>
        <taxon>Pterygota</taxon>
        <taxon>Neoptera</taxon>
        <taxon>Endopterygota</taxon>
        <taxon>Lepidoptera</taxon>
        <taxon>Glossata</taxon>
        <taxon>Ditrysia</taxon>
        <taxon>Pyraloidea</taxon>
        <taxon>Crambidae</taxon>
        <taxon>Crambinae</taxon>
        <taxon>Diatraea</taxon>
    </lineage>
</organism>
<keyword evidence="4" id="KW-0677">Repeat</keyword>
<feature type="domain" description="C2H2-type" evidence="13">
    <location>
        <begin position="322"/>
        <end position="350"/>
    </location>
</feature>
<evidence type="ECO:0000256" key="5">
    <source>
        <dbReference type="ARBA" id="ARBA00022771"/>
    </source>
</evidence>
<evidence type="ECO:0000256" key="8">
    <source>
        <dbReference type="ARBA" id="ARBA00023125"/>
    </source>
</evidence>
<feature type="domain" description="C2H2-type" evidence="13">
    <location>
        <begin position="351"/>
        <end position="378"/>
    </location>
</feature>
<keyword evidence="5 11" id="KW-0863">Zinc-finger</keyword>
<evidence type="ECO:0000256" key="3">
    <source>
        <dbReference type="ARBA" id="ARBA00022723"/>
    </source>
</evidence>
<dbReference type="PANTHER" id="PTHR24379">
    <property type="entry name" value="KRAB AND ZINC FINGER DOMAIN-CONTAINING"/>
    <property type="match status" value="1"/>
</dbReference>
<dbReference type="FunFam" id="3.30.160.60:FF:001480">
    <property type="entry name" value="Si:cabz01071911.3"/>
    <property type="match status" value="1"/>
</dbReference>
<feature type="binding site" evidence="12">
    <location>
        <position position="13"/>
    </location>
    <ligand>
        <name>Zn(2+)</name>
        <dbReference type="ChEBI" id="CHEBI:29105"/>
    </ligand>
</feature>
<feature type="domain" description="C2H2-type" evidence="13">
    <location>
        <begin position="289"/>
        <end position="312"/>
    </location>
</feature>
<protein>
    <submittedName>
        <fullName evidence="15">Uncharacterized protein</fullName>
    </submittedName>
</protein>
<dbReference type="EMBL" id="OU893350">
    <property type="protein sequence ID" value="CAG9788341.1"/>
    <property type="molecule type" value="Genomic_DNA"/>
</dbReference>
<dbReference type="GO" id="GO:0008270">
    <property type="term" value="F:zinc ion binding"/>
    <property type="evidence" value="ECO:0007669"/>
    <property type="project" value="UniProtKB-UniRule"/>
</dbReference>